<dbReference type="Pfam" id="PF01391">
    <property type="entry name" value="Collagen"/>
    <property type="match status" value="1"/>
</dbReference>
<name>A0ABQ0C7Y1_9PROT</name>
<dbReference type="InterPro" id="IPR008160">
    <property type="entry name" value="Collagen"/>
</dbReference>
<dbReference type="EMBL" id="BAAFGK010000004">
    <property type="protein sequence ID" value="GAB0056810.1"/>
    <property type="molecule type" value="Genomic_DNA"/>
</dbReference>
<dbReference type="SUPFAM" id="SSF49785">
    <property type="entry name" value="Galactose-binding domain-like"/>
    <property type="match status" value="1"/>
</dbReference>
<evidence type="ECO:0000313" key="3">
    <source>
        <dbReference type="EMBL" id="GAB0056810.1"/>
    </source>
</evidence>
<proteinExistence type="predicted"/>
<dbReference type="PANTHER" id="PTHR24637">
    <property type="entry name" value="COLLAGEN"/>
    <property type="match status" value="1"/>
</dbReference>
<feature type="compositionally biased region" description="Low complexity" evidence="1">
    <location>
        <begin position="73"/>
        <end position="85"/>
    </location>
</feature>
<keyword evidence="4" id="KW-1185">Reference proteome</keyword>
<dbReference type="Pfam" id="PF13884">
    <property type="entry name" value="Peptidase_S74"/>
    <property type="match status" value="1"/>
</dbReference>
<sequence>MSRFEFNPMTGKLNQINDTVDFGAAFRGFYDAVTVYAVGDAVMENGLIYVCRQVGNGHAPATSGEYWQKLALQGPQGPQGVQGEPGDPGETGPQGLAGPSGAMGPQGPQGEAGPQGVQGDVGPQGAQGAQGAQGVQGDPGPQGAQGAIGPQGPQGATGPQGIPGPQRWYQGSGVPSDAIGAQFDLYLRGDNGQVYIKGVSTWSDAGINIKGPTGIGSGGVNNLTSGGVVFGAPDGLIAQDPATLHYDAVNKRLGFGTSSPSTQLCVRSTGAVPSEKIVPSGLIGDLLGASFSSITNGATSWSSNTNYSNTASCAFGFSLSSQRNITKFRFYNSQGNGDSLIKHFRVEYYTGSAWVKVSITGWEDNATQSATDEAEAAFAAGWNTVTFSAVSCSQFRVYATSKWNGGIYAFITEMEIYGEQAGLSSVLLDLTSAGLLGLNTLAPSARLDINNPSDILTLRAYRSGTTATDPIAEFSSDVTALASVKCRILNNGNLQNTNNSYGAISDEKFKENIADTAPKLADLMAVRVRNFNLIGNPLRQIGVIAQEVETVFPGLVESVPDFETIPDPAWSPGEGETEADRPIVRRDLGTVTKSVKYSVFVPILIKALQESQTRVVALATELNALTVRIEALESV</sequence>
<evidence type="ECO:0000259" key="2">
    <source>
        <dbReference type="PROSITE" id="PS51688"/>
    </source>
</evidence>
<feature type="compositionally biased region" description="Low complexity" evidence="1">
    <location>
        <begin position="102"/>
        <end position="166"/>
    </location>
</feature>
<organism evidence="3 4">
    <name type="scientific">Candidatus Magnetaquiglobus chichijimensis</name>
    <dbReference type="NCBI Taxonomy" id="3141448"/>
    <lineage>
        <taxon>Bacteria</taxon>
        <taxon>Pseudomonadati</taxon>
        <taxon>Pseudomonadota</taxon>
        <taxon>Magnetococcia</taxon>
        <taxon>Magnetococcales</taxon>
        <taxon>Candidatus Magnetaquicoccaceae</taxon>
        <taxon>Candidatus Magnetaquiglobus</taxon>
    </lineage>
</organism>
<dbReference type="InterPro" id="IPR030392">
    <property type="entry name" value="S74_ICA"/>
</dbReference>
<feature type="domain" description="Peptidase S74" evidence="2">
    <location>
        <begin position="505"/>
        <end position="622"/>
    </location>
</feature>
<comment type="caution">
    <text evidence="3">The sequence shown here is derived from an EMBL/GenBank/DDBJ whole genome shotgun (WGS) entry which is preliminary data.</text>
</comment>
<accession>A0ABQ0C7Y1</accession>
<feature type="region of interest" description="Disordered" evidence="1">
    <location>
        <begin position="73"/>
        <end position="175"/>
    </location>
</feature>
<dbReference type="Proteomes" id="UP001628193">
    <property type="component" value="Unassembled WGS sequence"/>
</dbReference>
<gene>
    <name evidence="3" type="ORF">SIID45300_01122</name>
</gene>
<dbReference type="Gene3D" id="2.60.120.260">
    <property type="entry name" value="Galactose-binding domain-like"/>
    <property type="match status" value="1"/>
</dbReference>
<protein>
    <recommendedName>
        <fullName evidence="2">Peptidase S74 domain-containing protein</fullName>
    </recommendedName>
</protein>
<dbReference type="InterPro" id="IPR008979">
    <property type="entry name" value="Galactose-bd-like_sf"/>
</dbReference>
<evidence type="ECO:0000256" key="1">
    <source>
        <dbReference type="SAM" id="MobiDB-lite"/>
    </source>
</evidence>
<evidence type="ECO:0000313" key="4">
    <source>
        <dbReference type="Proteomes" id="UP001628193"/>
    </source>
</evidence>
<dbReference type="PANTHER" id="PTHR24637:SF421">
    <property type="entry name" value="CUTICLE COLLAGEN DPY-2"/>
    <property type="match status" value="1"/>
</dbReference>
<reference evidence="3 4" key="1">
    <citation type="submission" date="2024-09" db="EMBL/GenBank/DDBJ databases">
        <title>Draft genome sequence of Candidatus Magnetaquicoccaceae bacterium FCR-1.</title>
        <authorList>
            <person name="Shimoshige H."/>
            <person name="Shimamura S."/>
            <person name="Taoka A."/>
            <person name="Kobayashi H."/>
            <person name="Maekawa T."/>
        </authorList>
    </citation>
    <scope>NUCLEOTIDE SEQUENCE [LARGE SCALE GENOMIC DNA]</scope>
    <source>
        <strain evidence="3 4">FCR-1</strain>
    </source>
</reference>
<dbReference type="RefSeq" id="WP_420904533.1">
    <property type="nucleotide sequence ID" value="NZ_BAAFGK010000004.1"/>
</dbReference>
<dbReference type="PROSITE" id="PS51688">
    <property type="entry name" value="ICA"/>
    <property type="match status" value="1"/>
</dbReference>